<proteinExistence type="predicted"/>
<dbReference type="InterPro" id="IPR007361">
    <property type="entry name" value="DUF427"/>
</dbReference>
<name>A0ABU4HM01_9ACTN</name>
<gene>
    <name evidence="2" type="ORF">R7226_07980</name>
</gene>
<accession>A0ABU4HM01</accession>
<evidence type="ECO:0000313" key="2">
    <source>
        <dbReference type="EMBL" id="MDW5594270.1"/>
    </source>
</evidence>
<dbReference type="Gene3D" id="2.170.150.40">
    <property type="entry name" value="Domain of unknown function (DUF427)"/>
    <property type="match status" value="2"/>
</dbReference>
<dbReference type="Proteomes" id="UP001284601">
    <property type="component" value="Unassembled WGS sequence"/>
</dbReference>
<dbReference type="PANTHER" id="PTHR34310">
    <property type="entry name" value="DUF427 DOMAIN PROTEIN (AFU_ORTHOLOGUE AFUA_3G02220)"/>
    <property type="match status" value="1"/>
</dbReference>
<organism evidence="2 3">
    <name type="scientific">Conexibacter stalactiti</name>
    <dbReference type="NCBI Taxonomy" id="1940611"/>
    <lineage>
        <taxon>Bacteria</taxon>
        <taxon>Bacillati</taxon>
        <taxon>Actinomycetota</taxon>
        <taxon>Thermoleophilia</taxon>
        <taxon>Solirubrobacterales</taxon>
        <taxon>Conexibacteraceae</taxon>
        <taxon>Conexibacter</taxon>
    </lineage>
</organism>
<dbReference type="InterPro" id="IPR038694">
    <property type="entry name" value="DUF427_sf"/>
</dbReference>
<dbReference type="Pfam" id="PF04248">
    <property type="entry name" value="NTP_transf_9"/>
    <property type="match status" value="2"/>
</dbReference>
<evidence type="ECO:0000313" key="3">
    <source>
        <dbReference type="Proteomes" id="UP001284601"/>
    </source>
</evidence>
<sequence>MSTSLENKKIVSGDPAGRAFRQERVAVLPVAKRIRGLFAGRTVVDSTAALILFEHDHLPVYYFPVADVDEAVLVPSEKSTHCPYKGDASYWSIAIGDRVALEAVWGYEQGIEGAPDLRGYRAFYWNALDHWFEEDEEVFVHARDPFKRIDTLRSSRHVRIELDGVVLAETRRPTLLFETGIATRYYIPRADLRAELLRSSETITACPYKGKASYYSAQVGDRLVEDIAWTYTFPIPDIPKIEQLVAFYDEHVDVWVDGELQERPVSTWS</sequence>
<dbReference type="RefSeq" id="WP_318596541.1">
    <property type="nucleotide sequence ID" value="NZ_JAWSTH010000014.1"/>
</dbReference>
<evidence type="ECO:0000259" key="1">
    <source>
        <dbReference type="Pfam" id="PF04248"/>
    </source>
</evidence>
<reference evidence="3" key="1">
    <citation type="submission" date="2023-07" db="EMBL/GenBank/DDBJ databases">
        <title>Conexibacter stalactiti sp. nov., isolated from stalactites in a lava cave and emended description of the genus Conexibacter.</title>
        <authorList>
            <person name="Lee S.D."/>
        </authorList>
    </citation>
    <scope>NUCLEOTIDE SEQUENCE [LARGE SCALE GENOMIC DNA]</scope>
    <source>
        <strain evidence="3">KCTC 39840</strain>
    </source>
</reference>
<dbReference type="EMBL" id="JAWSTH010000014">
    <property type="protein sequence ID" value="MDW5594270.1"/>
    <property type="molecule type" value="Genomic_DNA"/>
</dbReference>
<protein>
    <submittedName>
        <fullName evidence="2">DUF427 domain-containing protein</fullName>
    </submittedName>
</protein>
<reference evidence="2 3" key="2">
    <citation type="submission" date="2023-10" db="EMBL/GenBank/DDBJ databases">
        <authorList>
            <person name="Han X.F."/>
        </authorList>
    </citation>
    <scope>NUCLEOTIDE SEQUENCE [LARGE SCALE GENOMIC DNA]</scope>
    <source>
        <strain evidence="2 3">KCTC 39840</strain>
    </source>
</reference>
<keyword evidence="3" id="KW-1185">Reference proteome</keyword>
<dbReference type="PANTHER" id="PTHR34310:SF9">
    <property type="entry name" value="BLR5716 PROTEIN"/>
    <property type="match status" value="1"/>
</dbReference>
<feature type="domain" description="DUF427" evidence="1">
    <location>
        <begin position="37"/>
        <end position="125"/>
    </location>
</feature>
<comment type="caution">
    <text evidence="2">The sequence shown here is derived from an EMBL/GenBank/DDBJ whole genome shotgun (WGS) entry which is preliminary data.</text>
</comment>
<feature type="domain" description="DUF427" evidence="1">
    <location>
        <begin position="158"/>
        <end position="250"/>
    </location>
</feature>